<dbReference type="CDD" id="cd11453">
    <property type="entry name" value="bHLH_AtBIM_like"/>
    <property type="match status" value="1"/>
</dbReference>
<evidence type="ECO:0000256" key="2">
    <source>
        <dbReference type="ARBA" id="ARBA00023163"/>
    </source>
</evidence>
<dbReference type="Gene3D" id="4.10.280.10">
    <property type="entry name" value="Helix-loop-helix DNA-binding domain"/>
    <property type="match status" value="1"/>
</dbReference>
<dbReference type="GO" id="GO:0006351">
    <property type="term" value="P:DNA-templated transcription"/>
    <property type="evidence" value="ECO:0007669"/>
    <property type="project" value="InterPro"/>
</dbReference>
<feature type="compositionally biased region" description="Basic and acidic residues" evidence="3">
    <location>
        <begin position="254"/>
        <end position="263"/>
    </location>
</feature>
<gene>
    <name evidence="5" type="ORF">CKAN_01381200</name>
</gene>
<reference evidence="5 6" key="1">
    <citation type="journal article" date="2019" name="Nat. Plants">
        <title>Stout camphor tree genome fills gaps in understanding of flowering plant genome evolution.</title>
        <authorList>
            <person name="Chaw S.M."/>
            <person name="Liu Y.C."/>
            <person name="Wu Y.W."/>
            <person name="Wang H.Y."/>
            <person name="Lin C.I."/>
            <person name="Wu C.S."/>
            <person name="Ke H.M."/>
            <person name="Chang L.Y."/>
            <person name="Hsu C.Y."/>
            <person name="Yang H.T."/>
            <person name="Sudianto E."/>
            <person name="Hsu M.H."/>
            <person name="Wu K.P."/>
            <person name="Wang L.N."/>
            <person name="Leebens-Mack J.H."/>
            <person name="Tsai I.J."/>
        </authorList>
    </citation>
    <scope>NUCLEOTIDE SEQUENCE [LARGE SCALE GENOMIC DNA]</scope>
    <source>
        <strain evidence="6">cv. Chaw 1501</strain>
        <tissue evidence="5">Young leaves</tissue>
    </source>
</reference>
<feature type="compositionally biased region" description="Basic and acidic residues" evidence="3">
    <location>
        <begin position="540"/>
        <end position="551"/>
    </location>
</feature>
<feature type="domain" description="BHLH" evidence="4">
    <location>
        <begin position="248"/>
        <end position="298"/>
    </location>
</feature>
<comment type="caution">
    <text evidence="5">The sequence shown here is derived from an EMBL/GenBank/DDBJ whole genome shotgun (WGS) entry which is preliminary data.</text>
</comment>
<dbReference type="InterPro" id="IPR011598">
    <property type="entry name" value="bHLH_dom"/>
</dbReference>
<evidence type="ECO:0000313" key="5">
    <source>
        <dbReference type="EMBL" id="RWR84973.1"/>
    </source>
</evidence>
<evidence type="ECO:0000313" key="6">
    <source>
        <dbReference type="Proteomes" id="UP000283530"/>
    </source>
</evidence>
<protein>
    <submittedName>
        <fullName evidence="5">Transcription factor BIM2 isoform X1</fullName>
    </submittedName>
</protein>
<organism evidence="5 6">
    <name type="scientific">Cinnamomum micranthum f. kanehirae</name>
    <dbReference type="NCBI Taxonomy" id="337451"/>
    <lineage>
        <taxon>Eukaryota</taxon>
        <taxon>Viridiplantae</taxon>
        <taxon>Streptophyta</taxon>
        <taxon>Embryophyta</taxon>
        <taxon>Tracheophyta</taxon>
        <taxon>Spermatophyta</taxon>
        <taxon>Magnoliopsida</taxon>
        <taxon>Magnoliidae</taxon>
        <taxon>Laurales</taxon>
        <taxon>Lauraceae</taxon>
        <taxon>Cinnamomum</taxon>
    </lineage>
</organism>
<dbReference type="GO" id="GO:0003700">
    <property type="term" value="F:DNA-binding transcription factor activity"/>
    <property type="evidence" value="ECO:0007669"/>
    <property type="project" value="InterPro"/>
</dbReference>
<evidence type="ECO:0000256" key="3">
    <source>
        <dbReference type="SAM" id="MobiDB-lite"/>
    </source>
</evidence>
<name>A0A443P2E8_9MAGN</name>
<sequence>MELPQPRPYGAEGKKPTNDFLSLYTDSSFQQHQDPRPSQGFYLKTHDFLQPLERVGKSNNSNEGEKEISSADKASSTEHILPGGIGTYSISHIPHFGRGVVKPEGSVYTVVQASSTERNGEASKANSNCSSYNGGAFTLWEGSAGKDKMLVKDKVGESHLTREPSENSPQFPPFISGNSGFCSLTSSSNFQGQKIQGFMEMMKSIKGLQEEEDDDDEDDYVKKEVVSSQKGDIGVKIEMKGNDQRANTPRSKHSATEQRRRSKINDRFQILRELIPHSDQKRDKASFLLEVIEYIQFLQEKVNKHEAAFPGWNQDNMKLTQWRHNHGLGESIADHSQALKNGASPGLMFAGKLDGNHISVTPSMLGNLQNPVESDNLSTGTRYKALDHHTGLENKAASVPIRLQQNLNSSVGRNNGVVQPQPRLLSDAENIASQSQQHLWQRSCPAESDVLNEQEDLAIEGGTIQLSSVYSQGLLSSLTHALQSSGIDLSQASISVQIDLGKRAISRPTTASSAKDHGDPSSCNRAMPHSRVASSGEDSEQTHKRPRTDNR</sequence>
<feature type="region of interest" description="Disordered" evidence="3">
    <location>
        <begin position="507"/>
        <end position="551"/>
    </location>
</feature>
<dbReference type="PANTHER" id="PTHR46412">
    <property type="entry name" value="BES1-INTERACTING MYC-LIKE PROTEIN"/>
    <property type="match status" value="1"/>
</dbReference>
<keyword evidence="1" id="KW-0805">Transcription regulation</keyword>
<dbReference type="Pfam" id="PF00010">
    <property type="entry name" value="HLH"/>
    <property type="match status" value="1"/>
</dbReference>
<dbReference type="EMBL" id="QPKB01000005">
    <property type="protein sequence ID" value="RWR84973.1"/>
    <property type="molecule type" value="Genomic_DNA"/>
</dbReference>
<accession>A0A443P2E8</accession>
<evidence type="ECO:0000256" key="1">
    <source>
        <dbReference type="ARBA" id="ARBA00023015"/>
    </source>
</evidence>
<dbReference type="STRING" id="337451.A0A443P2E8"/>
<dbReference type="InterPro" id="IPR044295">
    <property type="entry name" value="BIM1/2/3"/>
</dbReference>
<dbReference type="GO" id="GO:0046983">
    <property type="term" value="F:protein dimerization activity"/>
    <property type="evidence" value="ECO:0007669"/>
    <property type="project" value="InterPro"/>
</dbReference>
<keyword evidence="6" id="KW-1185">Reference proteome</keyword>
<dbReference type="OrthoDB" id="690068at2759"/>
<keyword evidence="2" id="KW-0804">Transcription</keyword>
<proteinExistence type="predicted"/>
<dbReference type="SUPFAM" id="SSF47459">
    <property type="entry name" value="HLH, helix-loop-helix DNA-binding domain"/>
    <property type="match status" value="1"/>
</dbReference>
<dbReference type="Proteomes" id="UP000283530">
    <property type="component" value="Unassembled WGS sequence"/>
</dbReference>
<feature type="region of interest" description="Disordered" evidence="3">
    <location>
        <begin position="52"/>
        <end position="80"/>
    </location>
</feature>
<dbReference type="PROSITE" id="PS50888">
    <property type="entry name" value="BHLH"/>
    <property type="match status" value="1"/>
</dbReference>
<feature type="region of interest" description="Disordered" evidence="3">
    <location>
        <begin position="239"/>
        <end position="263"/>
    </location>
</feature>
<dbReference type="InterPro" id="IPR036638">
    <property type="entry name" value="HLH_DNA-bd_sf"/>
</dbReference>
<evidence type="ECO:0000259" key="4">
    <source>
        <dbReference type="PROSITE" id="PS50888"/>
    </source>
</evidence>
<dbReference type="PANTHER" id="PTHR46412:SF6">
    <property type="entry name" value="TRANSCRIPTION FACTOR BIM2"/>
    <property type="match status" value="1"/>
</dbReference>
<dbReference type="AlphaFoldDB" id="A0A443P2E8"/>
<feature type="region of interest" description="Disordered" evidence="3">
    <location>
        <begin position="1"/>
        <end position="21"/>
    </location>
</feature>
<dbReference type="SMART" id="SM00353">
    <property type="entry name" value="HLH"/>
    <property type="match status" value="1"/>
</dbReference>